<protein>
    <recommendedName>
        <fullName evidence="3">3'-5' exoribonuclease HELZ2 OB-fold domain-containing protein</fullName>
    </recommendedName>
</protein>
<dbReference type="InterPro" id="IPR056787">
    <property type="entry name" value="OB_HELZ2"/>
</dbReference>
<feature type="domain" description="3'-5' exoribonuclease HELZ2 OB-fold" evidence="3">
    <location>
        <begin position="414"/>
        <end position="483"/>
    </location>
</feature>
<dbReference type="Proteomes" id="UP000683360">
    <property type="component" value="Unassembled WGS sequence"/>
</dbReference>
<organism evidence="4 5">
    <name type="scientific">Mytilus edulis</name>
    <name type="common">Blue mussel</name>
    <dbReference type="NCBI Taxonomy" id="6550"/>
    <lineage>
        <taxon>Eukaryota</taxon>
        <taxon>Metazoa</taxon>
        <taxon>Spiralia</taxon>
        <taxon>Lophotrochozoa</taxon>
        <taxon>Mollusca</taxon>
        <taxon>Bivalvia</taxon>
        <taxon>Autobranchia</taxon>
        <taxon>Pteriomorphia</taxon>
        <taxon>Mytilida</taxon>
        <taxon>Mytiloidea</taxon>
        <taxon>Mytilidae</taxon>
        <taxon>Mytilinae</taxon>
        <taxon>Mytilus</taxon>
    </lineage>
</organism>
<comment type="caution">
    <text evidence="4">The sequence shown here is derived from an EMBL/GenBank/DDBJ whole genome shotgun (WGS) entry which is preliminary data.</text>
</comment>
<evidence type="ECO:0000313" key="4">
    <source>
        <dbReference type="EMBL" id="CAG2250006.1"/>
    </source>
</evidence>
<evidence type="ECO:0000259" key="3">
    <source>
        <dbReference type="Pfam" id="PF25049"/>
    </source>
</evidence>
<evidence type="ECO:0000256" key="1">
    <source>
        <dbReference type="SAM" id="Coils"/>
    </source>
</evidence>
<dbReference type="Pfam" id="PF25049">
    <property type="entry name" value="OB_HELZ2"/>
    <property type="match status" value="1"/>
</dbReference>
<proteinExistence type="predicted"/>
<feature type="compositionally biased region" description="Basic residues" evidence="2">
    <location>
        <begin position="231"/>
        <end position="241"/>
    </location>
</feature>
<dbReference type="AlphaFoldDB" id="A0A8S3UWN8"/>
<dbReference type="EMBL" id="CAJPWZ010003023">
    <property type="protein sequence ID" value="CAG2250006.1"/>
    <property type="molecule type" value="Genomic_DNA"/>
</dbReference>
<sequence length="586" mass="67758">MSNTGGNYHLPATDCNHANQGDEDSEYYSDSDSDSYYSAYSNTDDEQCDASIADLTADISIKADQIDEVNDLSEQHHISVADTYPDIAEEMIREVTEQHDPHQMEVNIIFTDAIFRLSRFIIRIKAAADASLDMDPFANCRRTLHVYLDLNTSLITMAQNSIDPGCIVEEPSSISIKISECFLLMEDRAAVHPFLNQIERIEDEIKRLKDEVVDSDNEYVRDSNYTVMKQQRIKAKKKSRRPTQEKETNPSQMIYKDIRKHFFVAKSIKEHKTVEYFTMSTSWISVDGKKSKSADNILLSNESINSSNAVESIKKPEGHGISDIESDEEFDKMDGDNWIDNYNSSSEDEKDCENETIDYYEQSVNIYETDKETKLDEYQLLKNGIILSNNYLEQHSKWRQKRDIFQYEEFYGIEKLKDLRKTNPNKFKMCTVKLEAAHKAVCKNIDSSEKISQIEISGRSKIGKVFDDDEVCVEILMDEREEYERHSQSGLRPFVTVNTSKQNLKVYGQIRGVVKRIHFPNVKHPVFVCMLDESSYHLMIPVSKTIPKLHILKRKSTNDYQIDVYNYDSENEELHHKELLLSNQGK</sequence>
<feature type="compositionally biased region" description="Acidic residues" evidence="2">
    <location>
        <begin position="21"/>
        <end position="33"/>
    </location>
</feature>
<feature type="region of interest" description="Disordered" evidence="2">
    <location>
        <begin position="1"/>
        <end position="35"/>
    </location>
</feature>
<reference evidence="4" key="1">
    <citation type="submission" date="2021-03" db="EMBL/GenBank/DDBJ databases">
        <authorList>
            <person name="Bekaert M."/>
        </authorList>
    </citation>
    <scope>NUCLEOTIDE SEQUENCE</scope>
</reference>
<feature type="coiled-coil region" evidence="1">
    <location>
        <begin position="191"/>
        <end position="218"/>
    </location>
</feature>
<evidence type="ECO:0000313" key="5">
    <source>
        <dbReference type="Proteomes" id="UP000683360"/>
    </source>
</evidence>
<gene>
    <name evidence="4" type="ORF">MEDL_61723</name>
</gene>
<evidence type="ECO:0000256" key="2">
    <source>
        <dbReference type="SAM" id="MobiDB-lite"/>
    </source>
</evidence>
<feature type="region of interest" description="Disordered" evidence="2">
    <location>
        <begin position="231"/>
        <end position="250"/>
    </location>
</feature>
<accession>A0A8S3UWN8</accession>
<keyword evidence="5" id="KW-1185">Reference proteome</keyword>
<name>A0A8S3UWN8_MYTED</name>
<keyword evidence="1" id="KW-0175">Coiled coil</keyword>